<dbReference type="InterPro" id="IPR005066">
    <property type="entry name" value="MoCF_OxRdtse_dimer"/>
</dbReference>
<sequence>MSRIVTLVRRALPTVLVGVFAGVAGVVGSFAVAGYTPTFVVSPVADLLRTVMPDVVVRYAITVLGSLGQQLNLLTAFLLVIGGIATIAALSLFVGQWLTNRALPVVLTTVGTWGMAVMLTGSLLLSLGAGLAAGAVVLLAVAVPSLPIATGIDEDRRTVLATALSVLGLSAGGYVLGTQRTTTPESLSRTEQIQRLLDDADAKSLGVTGIEPLVSETFYEVDYSAVNPAVDGDDWTLTVTGAVEREVTYTLDDLTSMQSEDRFETLRCVGEDLNGHKMDNALWTGVPIMDLVERANPHSGCGCVMLRAADDYYEEFPIAAMENGLLAYGMNGTELPRAHGHPARALIPGHWGEINVKWLTEIEILDREVDGYWEKRGWHGTGPVNTVAKLHAVNDLDDGRTEVGGHAYAGTRGIRSVEVSTDSGGTWTEATLSAELPGDDVWRQWRYAYDPPTGSHEVVVRAIDGTGARQSSERSGAFPSGPTGWVAQTID</sequence>
<organism evidence="5 6">
    <name type="scientific">Halorientalis brevis</name>
    <dbReference type="NCBI Taxonomy" id="1126241"/>
    <lineage>
        <taxon>Archaea</taxon>
        <taxon>Methanobacteriati</taxon>
        <taxon>Methanobacteriota</taxon>
        <taxon>Stenosarchaea group</taxon>
        <taxon>Halobacteria</taxon>
        <taxon>Halobacteriales</taxon>
        <taxon>Haloarculaceae</taxon>
        <taxon>Halorientalis</taxon>
    </lineage>
</organism>
<feature type="transmembrane region" description="Helical" evidence="2">
    <location>
        <begin position="159"/>
        <end position="177"/>
    </location>
</feature>
<proteinExistence type="predicted"/>
<dbReference type="Gene3D" id="2.60.40.650">
    <property type="match status" value="1"/>
</dbReference>
<dbReference type="AlphaFoldDB" id="A0ABD6C5K6"/>
<dbReference type="SUPFAM" id="SSF81296">
    <property type="entry name" value="E set domains"/>
    <property type="match status" value="1"/>
</dbReference>
<dbReference type="EMBL" id="JBHUDJ010000001">
    <property type="protein sequence ID" value="MFD1585411.1"/>
    <property type="molecule type" value="Genomic_DNA"/>
</dbReference>
<dbReference type="Pfam" id="PF03404">
    <property type="entry name" value="Mo-co_dimer"/>
    <property type="match status" value="1"/>
</dbReference>
<dbReference type="RefSeq" id="WP_247377705.1">
    <property type="nucleotide sequence ID" value="NZ_JALLGV010000004.1"/>
</dbReference>
<feature type="region of interest" description="Disordered" evidence="1">
    <location>
        <begin position="467"/>
        <end position="491"/>
    </location>
</feature>
<dbReference type="PANTHER" id="PTHR19372">
    <property type="entry name" value="SULFITE REDUCTASE"/>
    <property type="match status" value="1"/>
</dbReference>
<evidence type="ECO:0000259" key="4">
    <source>
        <dbReference type="Pfam" id="PF03404"/>
    </source>
</evidence>
<evidence type="ECO:0000259" key="3">
    <source>
        <dbReference type="Pfam" id="PF00174"/>
    </source>
</evidence>
<feature type="domain" description="Oxidoreductase molybdopterin-binding" evidence="3">
    <location>
        <begin position="228"/>
        <end position="373"/>
    </location>
</feature>
<evidence type="ECO:0000256" key="2">
    <source>
        <dbReference type="SAM" id="Phobius"/>
    </source>
</evidence>
<keyword evidence="2" id="KW-1133">Transmembrane helix</keyword>
<evidence type="ECO:0000313" key="6">
    <source>
        <dbReference type="Proteomes" id="UP001597119"/>
    </source>
</evidence>
<comment type="caution">
    <text evidence="5">The sequence shown here is derived from an EMBL/GenBank/DDBJ whole genome shotgun (WGS) entry which is preliminary data.</text>
</comment>
<dbReference type="Gene3D" id="3.90.420.10">
    <property type="entry name" value="Oxidoreductase, molybdopterin-binding domain"/>
    <property type="match status" value="1"/>
</dbReference>
<keyword evidence="6" id="KW-1185">Reference proteome</keyword>
<feature type="transmembrane region" description="Helical" evidence="2">
    <location>
        <begin position="73"/>
        <end position="95"/>
    </location>
</feature>
<dbReference type="PANTHER" id="PTHR19372:SF7">
    <property type="entry name" value="SULFITE OXIDASE, MITOCHONDRIAL"/>
    <property type="match status" value="1"/>
</dbReference>
<dbReference type="Pfam" id="PF00174">
    <property type="entry name" value="Oxidored_molyb"/>
    <property type="match status" value="1"/>
</dbReference>
<keyword evidence="2" id="KW-0472">Membrane</keyword>
<accession>A0ABD6C5K6</accession>
<feature type="domain" description="Moybdenum cofactor oxidoreductase dimerisation" evidence="4">
    <location>
        <begin position="398"/>
        <end position="468"/>
    </location>
</feature>
<dbReference type="Proteomes" id="UP001597119">
    <property type="component" value="Unassembled WGS sequence"/>
</dbReference>
<dbReference type="InterPro" id="IPR036374">
    <property type="entry name" value="OxRdtase_Mopterin-bd_sf"/>
</dbReference>
<keyword evidence="2" id="KW-0812">Transmembrane</keyword>
<evidence type="ECO:0000256" key="1">
    <source>
        <dbReference type="SAM" id="MobiDB-lite"/>
    </source>
</evidence>
<feature type="transmembrane region" description="Helical" evidence="2">
    <location>
        <begin position="131"/>
        <end position="152"/>
    </location>
</feature>
<dbReference type="InterPro" id="IPR000572">
    <property type="entry name" value="OxRdtase_Mopterin-bd_dom"/>
</dbReference>
<protein>
    <submittedName>
        <fullName evidence="5">Molybdopterin-dependent oxidoreductase</fullName>
    </submittedName>
</protein>
<evidence type="ECO:0000313" key="5">
    <source>
        <dbReference type="EMBL" id="MFD1585411.1"/>
    </source>
</evidence>
<reference evidence="5 6" key="1">
    <citation type="journal article" date="2019" name="Int. J. Syst. Evol. Microbiol.">
        <title>The Global Catalogue of Microorganisms (GCM) 10K type strain sequencing project: providing services to taxonomists for standard genome sequencing and annotation.</title>
        <authorList>
            <consortium name="The Broad Institute Genomics Platform"/>
            <consortium name="The Broad Institute Genome Sequencing Center for Infectious Disease"/>
            <person name="Wu L."/>
            <person name="Ma J."/>
        </authorList>
    </citation>
    <scope>NUCLEOTIDE SEQUENCE [LARGE SCALE GENOMIC DNA]</scope>
    <source>
        <strain evidence="5 6">CGMCC 1.12125</strain>
    </source>
</reference>
<feature type="transmembrane region" description="Helical" evidence="2">
    <location>
        <begin position="12"/>
        <end position="35"/>
    </location>
</feature>
<gene>
    <name evidence="5" type="ORF">ACFR9U_00325</name>
</gene>
<dbReference type="InterPro" id="IPR014756">
    <property type="entry name" value="Ig_E-set"/>
</dbReference>
<dbReference type="SUPFAM" id="SSF56524">
    <property type="entry name" value="Oxidoreductase molybdopterin-binding domain"/>
    <property type="match status" value="1"/>
</dbReference>
<feature type="transmembrane region" description="Helical" evidence="2">
    <location>
        <begin position="102"/>
        <end position="125"/>
    </location>
</feature>
<name>A0ABD6C5K6_9EURY</name>